<evidence type="ECO:0000259" key="3">
    <source>
        <dbReference type="Pfam" id="PF13717"/>
    </source>
</evidence>
<keyword evidence="2" id="KW-0472">Membrane</keyword>
<keyword evidence="2" id="KW-1133">Transmembrane helix</keyword>
<keyword evidence="2" id="KW-0812">Transmembrane</keyword>
<dbReference type="Pfam" id="PF13717">
    <property type="entry name" value="Zn_ribbon_4"/>
    <property type="match status" value="1"/>
</dbReference>
<evidence type="ECO:0000256" key="2">
    <source>
        <dbReference type="SAM" id="Phobius"/>
    </source>
</evidence>
<dbReference type="OrthoDB" id="7159357at2"/>
<dbReference type="NCBIfam" id="TIGR02098">
    <property type="entry name" value="MJ0042_CXXC"/>
    <property type="match status" value="1"/>
</dbReference>
<evidence type="ECO:0000313" key="5">
    <source>
        <dbReference type="Proteomes" id="UP000295050"/>
    </source>
</evidence>
<feature type="region of interest" description="Disordered" evidence="1">
    <location>
        <begin position="39"/>
        <end position="84"/>
    </location>
</feature>
<dbReference type="Proteomes" id="UP000295050">
    <property type="component" value="Unassembled WGS sequence"/>
</dbReference>
<dbReference type="EMBL" id="SLXU01000001">
    <property type="protein sequence ID" value="TCP62776.1"/>
    <property type="molecule type" value="Genomic_DNA"/>
</dbReference>
<accession>A0A4V2SWK0</accession>
<gene>
    <name evidence="4" type="ORF">EV663_10136</name>
</gene>
<organism evidence="4 5">
    <name type="scientific">Rhodovulum bhavnagarense</name>
    <dbReference type="NCBI Taxonomy" id="992286"/>
    <lineage>
        <taxon>Bacteria</taxon>
        <taxon>Pseudomonadati</taxon>
        <taxon>Pseudomonadota</taxon>
        <taxon>Alphaproteobacteria</taxon>
        <taxon>Rhodobacterales</taxon>
        <taxon>Paracoccaceae</taxon>
        <taxon>Rhodovulum</taxon>
    </lineage>
</organism>
<sequence>MRLTCPNCDAQYEVDDAVIPPEGRDVQCSNCGQTWFEQPGGALDDAGPADPLEAAMAAAKSSDDPPTEETLAAHENPAPAPQRRELDPALADILRQEAELEHRARAAAGTADPVESQPELGLEPAGADLSRQQERIARLRGVAPEDVKEPAGARRDLLPDIEQINSTLDPATARKAAPRAEEEPEDMAARRGFRRGFAIVVMVAAMLVGLYAFAPSIGGIHPVLGEAMQGYVAAVDAWRIWANTAIPGAMQVLTDKLNGLGG</sequence>
<proteinExistence type="predicted"/>
<dbReference type="RefSeq" id="WP_132949754.1">
    <property type="nucleotide sequence ID" value="NZ_SLXU01000001.1"/>
</dbReference>
<name>A0A4V2SWK0_9RHOB</name>
<comment type="caution">
    <text evidence="4">The sequence shown here is derived from an EMBL/GenBank/DDBJ whole genome shotgun (WGS) entry which is preliminary data.</text>
</comment>
<keyword evidence="5" id="KW-1185">Reference proteome</keyword>
<protein>
    <submittedName>
        <fullName evidence="4">Putative Zn finger-like uncharacterized protein</fullName>
    </submittedName>
</protein>
<dbReference type="AlphaFoldDB" id="A0A4V2SWK0"/>
<evidence type="ECO:0000313" key="4">
    <source>
        <dbReference type="EMBL" id="TCP62776.1"/>
    </source>
</evidence>
<feature type="transmembrane region" description="Helical" evidence="2">
    <location>
        <begin position="196"/>
        <end position="214"/>
    </location>
</feature>
<reference evidence="4 5" key="1">
    <citation type="submission" date="2019-03" db="EMBL/GenBank/DDBJ databases">
        <title>Genomic Encyclopedia of Type Strains, Phase IV (KMG-IV): sequencing the most valuable type-strain genomes for metagenomic binning, comparative biology and taxonomic classification.</title>
        <authorList>
            <person name="Goeker M."/>
        </authorList>
    </citation>
    <scope>NUCLEOTIDE SEQUENCE [LARGE SCALE GENOMIC DNA]</scope>
    <source>
        <strain evidence="4 5">DSM 24766</strain>
    </source>
</reference>
<feature type="domain" description="Zinc finger/thioredoxin putative" evidence="3">
    <location>
        <begin position="1"/>
        <end position="36"/>
    </location>
</feature>
<dbReference type="InterPro" id="IPR011723">
    <property type="entry name" value="Znf/thioredoxin_put"/>
</dbReference>
<feature type="region of interest" description="Disordered" evidence="1">
    <location>
        <begin position="102"/>
        <end position="129"/>
    </location>
</feature>
<evidence type="ECO:0000256" key="1">
    <source>
        <dbReference type="SAM" id="MobiDB-lite"/>
    </source>
</evidence>
<feature type="compositionally biased region" description="Low complexity" evidence="1">
    <location>
        <begin position="46"/>
        <end position="59"/>
    </location>
</feature>